<feature type="transmembrane region" description="Helical" evidence="1">
    <location>
        <begin position="384"/>
        <end position="401"/>
    </location>
</feature>
<accession>I0K6J3</accession>
<keyword evidence="3" id="KW-1185">Reference proteome</keyword>
<protein>
    <recommendedName>
        <fullName evidence="4">Transmembrane protein</fullName>
    </recommendedName>
</protein>
<dbReference type="AlphaFoldDB" id="I0K6J3"/>
<dbReference type="EMBL" id="HE796683">
    <property type="protein sequence ID" value="CCG99746.1"/>
    <property type="molecule type" value="Genomic_DNA"/>
</dbReference>
<feature type="transmembrane region" description="Helical" evidence="1">
    <location>
        <begin position="323"/>
        <end position="341"/>
    </location>
</feature>
<feature type="transmembrane region" description="Helical" evidence="1">
    <location>
        <begin position="353"/>
        <end position="372"/>
    </location>
</feature>
<sequence length="482" mass="54457">MLILTPSSLSWRARIHWPNTASFWTTLLSIVLIVIALTSYYWVLNQYAINVPVSDDYQATLQFLLDYEANPARRFDLLLGQHNEHRIVVSRLLALLNYSLLGEANFRQLLLWQSLFLAGLLWAVLWFIRLCGVRLSPQRLLPLVLLLFSLNTWETYLFVSGGSQSYPALLGMTLTLISLHQLQRGNGWSQVRWLGIGTACAVIATFSFGCGALAWAGGLLLLLLHQRWYVCLVWLVSAALIMIAYLHGYQPTTLSQQPLTLLRDHGSVFVRFAVSFPGASFQVPWTNPTLWQLNLAICYAIGLVSWGYFGYLTLSGYARRHPLVYTFIALFFAVDLLIAFSRCRIGVNTAFNSRYQLLSAMITIGLYTTFLLRDVPTSRAVISFGRLGLLAVFCLTVYYQPQQLALQHKQKITGLISWLKHETATLYTSSELQTSSGRILKKCRARIYKPEPDLIALQAAINADLPRRYISQSAPAHPASRR</sequence>
<dbReference type="Proteomes" id="UP000011058">
    <property type="component" value="Chromosome"/>
</dbReference>
<keyword evidence="1" id="KW-0472">Membrane</keyword>
<evidence type="ECO:0000313" key="2">
    <source>
        <dbReference type="EMBL" id="CCG99746.1"/>
    </source>
</evidence>
<dbReference type="eggNOG" id="ENOG50345EH">
    <property type="taxonomic scope" value="Bacteria"/>
</dbReference>
<proteinExistence type="predicted"/>
<feature type="transmembrane region" description="Helical" evidence="1">
    <location>
        <begin position="21"/>
        <end position="43"/>
    </location>
</feature>
<evidence type="ECO:0000256" key="1">
    <source>
        <dbReference type="SAM" id="Phobius"/>
    </source>
</evidence>
<keyword evidence="1" id="KW-1133">Transmembrane helix</keyword>
<dbReference type="KEGG" id="fae:FAES_1736"/>
<feature type="transmembrane region" description="Helical" evidence="1">
    <location>
        <begin position="109"/>
        <end position="128"/>
    </location>
</feature>
<gene>
    <name evidence="2" type="ORF">FAES_1736</name>
</gene>
<dbReference type="HOGENOM" id="CLU_610847_0_0_10"/>
<evidence type="ECO:0008006" key="4">
    <source>
        <dbReference type="Google" id="ProtNLM"/>
    </source>
</evidence>
<feature type="transmembrane region" description="Helical" evidence="1">
    <location>
        <begin position="291"/>
        <end position="311"/>
    </location>
</feature>
<reference evidence="2 3" key="1">
    <citation type="journal article" date="2012" name="J. Bacteriol.">
        <title>Genome Sequence of Fibrella aestuarina BUZ 2T, a Filamentous Marine Bacterium.</title>
        <authorList>
            <person name="Filippini M."/>
            <person name="Qi W."/>
            <person name="Blom J."/>
            <person name="Goesmann A."/>
            <person name="Smits T.H."/>
            <person name="Bagheri H.C."/>
        </authorList>
    </citation>
    <scope>NUCLEOTIDE SEQUENCE [LARGE SCALE GENOMIC DNA]</scope>
    <source>
        <strain evidence="3">BUZ 2T</strain>
    </source>
</reference>
<feature type="transmembrane region" description="Helical" evidence="1">
    <location>
        <begin position="227"/>
        <end position="247"/>
    </location>
</feature>
<feature type="transmembrane region" description="Helical" evidence="1">
    <location>
        <begin position="140"/>
        <end position="159"/>
    </location>
</feature>
<name>I0K6J3_9BACT</name>
<keyword evidence="1" id="KW-0812">Transmembrane</keyword>
<organism evidence="2 3">
    <name type="scientific">Fibrella aestuarina BUZ 2</name>
    <dbReference type="NCBI Taxonomy" id="1166018"/>
    <lineage>
        <taxon>Bacteria</taxon>
        <taxon>Pseudomonadati</taxon>
        <taxon>Bacteroidota</taxon>
        <taxon>Cytophagia</taxon>
        <taxon>Cytophagales</taxon>
        <taxon>Spirosomataceae</taxon>
        <taxon>Fibrella</taxon>
    </lineage>
</organism>
<evidence type="ECO:0000313" key="3">
    <source>
        <dbReference type="Proteomes" id="UP000011058"/>
    </source>
</evidence>
<feature type="transmembrane region" description="Helical" evidence="1">
    <location>
        <begin position="194"/>
        <end position="215"/>
    </location>
</feature>